<evidence type="ECO:0000256" key="1">
    <source>
        <dbReference type="SAM" id="MobiDB-lite"/>
    </source>
</evidence>
<dbReference type="Proteomes" id="UP000188169">
    <property type="component" value="Unassembled WGS sequence"/>
</dbReference>
<accession>A0A1R4EG33</accession>
<organism evidence="2 3">
    <name type="scientific">Psychrobacter pasteurii</name>
    <dbReference type="NCBI Taxonomy" id="1945520"/>
    <lineage>
        <taxon>Bacteria</taxon>
        <taxon>Pseudomonadati</taxon>
        <taxon>Pseudomonadota</taxon>
        <taxon>Gammaproteobacteria</taxon>
        <taxon>Moraxellales</taxon>
        <taxon>Moraxellaceae</taxon>
        <taxon>Psychrobacter</taxon>
    </lineage>
</organism>
<dbReference type="EMBL" id="FUGD01000087">
    <property type="protein sequence ID" value="SJM37454.1"/>
    <property type="molecule type" value="Genomic_DNA"/>
</dbReference>
<reference evidence="3" key="1">
    <citation type="submission" date="2017-02" db="EMBL/GenBank/DDBJ databases">
        <authorList>
            <person name="Mornico D."/>
        </authorList>
    </citation>
    <scope>NUCLEOTIDE SEQUENCE [LARGE SCALE GENOMIC DNA]</scope>
</reference>
<evidence type="ECO:0000313" key="3">
    <source>
        <dbReference type="Proteomes" id="UP000188169"/>
    </source>
</evidence>
<proteinExistence type="predicted"/>
<protein>
    <submittedName>
        <fullName evidence="2">Uncharacterized protein</fullName>
    </submittedName>
</protein>
<dbReference type="RefSeq" id="WP_077448851.1">
    <property type="nucleotide sequence ID" value="NZ_FUGD01000087.1"/>
</dbReference>
<name>A0A1R4EG33_9GAMM</name>
<sequence length="84" mass="9548">MSLKQTLKLAKQLESQAKKSDASPNSTANLSALKEATKPRNHVAFNPLLKKGGVHEKDNIEAVRKKKRRETKKILRQKDWLSEI</sequence>
<dbReference type="AlphaFoldDB" id="A0A1R4EG33"/>
<feature type="region of interest" description="Disordered" evidence="1">
    <location>
        <begin position="1"/>
        <end position="41"/>
    </location>
</feature>
<gene>
    <name evidence="2" type="ORF">A1019T_01426</name>
</gene>
<evidence type="ECO:0000313" key="2">
    <source>
        <dbReference type="EMBL" id="SJM37454.1"/>
    </source>
</evidence>
<keyword evidence="3" id="KW-1185">Reference proteome</keyword>
<dbReference type="OrthoDB" id="6647863at2"/>
<dbReference type="STRING" id="1945520.A1019T_01426"/>